<protein>
    <recommendedName>
        <fullName evidence="3">Nuclease HARBI1</fullName>
    </recommendedName>
</protein>
<gene>
    <name evidence="1" type="ORF">PR048_005073</name>
</gene>
<dbReference type="Proteomes" id="UP001159363">
    <property type="component" value="Chromosome 2"/>
</dbReference>
<evidence type="ECO:0000313" key="1">
    <source>
        <dbReference type="EMBL" id="KAJ8892493.1"/>
    </source>
</evidence>
<reference evidence="1 2" key="1">
    <citation type="submission" date="2023-02" db="EMBL/GenBank/DDBJ databases">
        <title>LHISI_Scaffold_Assembly.</title>
        <authorList>
            <person name="Stuart O.P."/>
            <person name="Cleave R."/>
            <person name="Magrath M.J.L."/>
            <person name="Mikheyev A.S."/>
        </authorList>
    </citation>
    <scope>NUCLEOTIDE SEQUENCE [LARGE SCALE GENOMIC DNA]</scope>
    <source>
        <strain evidence="1">Daus_M_001</strain>
        <tissue evidence="1">Leg muscle</tissue>
    </source>
</reference>
<name>A0ABQ9I998_9NEOP</name>
<sequence length="177" mass="20430">MLDQSDFEDNLEVFEDFDNFRHAVPPARSPRNFFRRVDAFEKYNDKEFFKRFRFPKHIVLQVLTKIYDTAPKTNCNMSVSALNQLLITLRFYATGAFLTVCGDFIEVHVSTACRIVRVTICLAKMFRGLVKMCNTQQEKAKIMRDLYQIAVYPKVLGALDCTHVPVKSPGGENAELY</sequence>
<evidence type="ECO:0008006" key="3">
    <source>
        <dbReference type="Google" id="ProtNLM"/>
    </source>
</evidence>
<accession>A0ABQ9I998</accession>
<dbReference type="EMBL" id="JARBHB010000002">
    <property type="protein sequence ID" value="KAJ8892493.1"/>
    <property type="molecule type" value="Genomic_DNA"/>
</dbReference>
<keyword evidence="2" id="KW-1185">Reference proteome</keyword>
<comment type="caution">
    <text evidence="1">The sequence shown here is derived from an EMBL/GenBank/DDBJ whole genome shotgun (WGS) entry which is preliminary data.</text>
</comment>
<evidence type="ECO:0000313" key="2">
    <source>
        <dbReference type="Proteomes" id="UP001159363"/>
    </source>
</evidence>
<organism evidence="1 2">
    <name type="scientific">Dryococelus australis</name>
    <dbReference type="NCBI Taxonomy" id="614101"/>
    <lineage>
        <taxon>Eukaryota</taxon>
        <taxon>Metazoa</taxon>
        <taxon>Ecdysozoa</taxon>
        <taxon>Arthropoda</taxon>
        <taxon>Hexapoda</taxon>
        <taxon>Insecta</taxon>
        <taxon>Pterygota</taxon>
        <taxon>Neoptera</taxon>
        <taxon>Polyneoptera</taxon>
        <taxon>Phasmatodea</taxon>
        <taxon>Verophasmatodea</taxon>
        <taxon>Anareolatae</taxon>
        <taxon>Phasmatidae</taxon>
        <taxon>Eurycanthinae</taxon>
        <taxon>Dryococelus</taxon>
    </lineage>
</organism>
<proteinExistence type="predicted"/>